<organism evidence="2 3">
    <name type="scientific">Ceratodon purpureus</name>
    <name type="common">Fire moss</name>
    <name type="synonym">Dicranum purpureum</name>
    <dbReference type="NCBI Taxonomy" id="3225"/>
    <lineage>
        <taxon>Eukaryota</taxon>
        <taxon>Viridiplantae</taxon>
        <taxon>Streptophyta</taxon>
        <taxon>Embryophyta</taxon>
        <taxon>Bryophyta</taxon>
        <taxon>Bryophytina</taxon>
        <taxon>Bryopsida</taxon>
        <taxon>Dicranidae</taxon>
        <taxon>Pseudoditrichales</taxon>
        <taxon>Ditrichaceae</taxon>
        <taxon>Ceratodon</taxon>
    </lineage>
</organism>
<evidence type="ECO:0000313" key="2">
    <source>
        <dbReference type="EMBL" id="KAG0556884.1"/>
    </source>
</evidence>
<keyword evidence="3" id="KW-1185">Reference proteome</keyword>
<feature type="chain" id="PRO_5035908874" evidence="1">
    <location>
        <begin position="26"/>
        <end position="63"/>
    </location>
</feature>
<proteinExistence type="predicted"/>
<reference evidence="2 3" key="1">
    <citation type="submission" date="2020-06" db="EMBL/GenBank/DDBJ databases">
        <title>WGS assembly of Ceratodon purpureus strain R40.</title>
        <authorList>
            <person name="Carey S.B."/>
            <person name="Jenkins J."/>
            <person name="Shu S."/>
            <person name="Lovell J.T."/>
            <person name="Sreedasyam A."/>
            <person name="Maumus F."/>
            <person name="Tiley G.P."/>
            <person name="Fernandez-Pozo N."/>
            <person name="Barry K."/>
            <person name="Chen C."/>
            <person name="Wang M."/>
            <person name="Lipzen A."/>
            <person name="Daum C."/>
            <person name="Saski C.A."/>
            <person name="Payton A.C."/>
            <person name="Mcbreen J.C."/>
            <person name="Conrad R.E."/>
            <person name="Kollar L.M."/>
            <person name="Olsson S."/>
            <person name="Huttunen S."/>
            <person name="Landis J.B."/>
            <person name="Wickett N.J."/>
            <person name="Johnson M.G."/>
            <person name="Rensing S.A."/>
            <person name="Grimwood J."/>
            <person name="Schmutz J."/>
            <person name="Mcdaniel S.F."/>
        </authorList>
    </citation>
    <scope>NUCLEOTIDE SEQUENCE [LARGE SCALE GENOMIC DNA]</scope>
    <source>
        <strain evidence="2 3">R40</strain>
    </source>
</reference>
<dbReference type="EMBL" id="CM026432">
    <property type="protein sequence ID" value="KAG0556884.1"/>
    <property type="molecule type" value="Genomic_DNA"/>
</dbReference>
<name>A0A8T0GEZ6_CERPU</name>
<evidence type="ECO:0000256" key="1">
    <source>
        <dbReference type="SAM" id="SignalP"/>
    </source>
</evidence>
<dbReference type="AlphaFoldDB" id="A0A8T0GEZ6"/>
<sequence length="63" mass="7758">MPVCVYQLHLQDFWWILLILQCTMLRIPQTFNTAKIYIPKYKLDHELLIMLIMTRMRTQNTFQ</sequence>
<comment type="caution">
    <text evidence="2">The sequence shown here is derived from an EMBL/GenBank/DDBJ whole genome shotgun (WGS) entry which is preliminary data.</text>
</comment>
<feature type="signal peptide" evidence="1">
    <location>
        <begin position="1"/>
        <end position="25"/>
    </location>
</feature>
<protein>
    <submittedName>
        <fullName evidence="2">Uncharacterized protein</fullName>
    </submittedName>
</protein>
<evidence type="ECO:0000313" key="3">
    <source>
        <dbReference type="Proteomes" id="UP000822688"/>
    </source>
</evidence>
<accession>A0A8T0GEZ6</accession>
<gene>
    <name evidence="2" type="ORF">KC19_11G086500</name>
</gene>
<dbReference type="Proteomes" id="UP000822688">
    <property type="component" value="Chromosome 11"/>
</dbReference>
<keyword evidence="1" id="KW-0732">Signal</keyword>